<organism evidence="2 3">
    <name type="scientific">Enorma massiliensis</name>
    <dbReference type="NCBI Taxonomy" id="1472761"/>
    <lineage>
        <taxon>Bacteria</taxon>
        <taxon>Bacillati</taxon>
        <taxon>Actinomycetota</taxon>
        <taxon>Coriobacteriia</taxon>
        <taxon>Coriobacteriales</taxon>
        <taxon>Coriobacteriaceae</taxon>
        <taxon>Enorma</taxon>
    </lineage>
</organism>
<gene>
    <name evidence="2" type="ORF">B5G21_04970</name>
</gene>
<dbReference type="Proteomes" id="UP000196560">
    <property type="component" value="Unassembled WGS sequence"/>
</dbReference>
<keyword evidence="1" id="KW-0472">Membrane</keyword>
<protein>
    <submittedName>
        <fullName evidence="2">Uncharacterized protein</fullName>
    </submittedName>
</protein>
<keyword evidence="1" id="KW-1133">Transmembrane helix</keyword>
<feature type="transmembrane region" description="Helical" evidence="1">
    <location>
        <begin position="118"/>
        <end position="140"/>
    </location>
</feature>
<name>A0A1Y3UDP8_9ACTN</name>
<feature type="transmembrane region" description="Helical" evidence="1">
    <location>
        <begin position="160"/>
        <end position="186"/>
    </location>
</feature>
<dbReference type="AlphaFoldDB" id="A0A1Y3UDP8"/>
<dbReference type="RefSeq" id="WP_143349793.1">
    <property type="nucleotide sequence ID" value="NZ_NFHO01000004.1"/>
</dbReference>
<feature type="transmembrane region" description="Helical" evidence="1">
    <location>
        <begin position="60"/>
        <end position="81"/>
    </location>
</feature>
<reference evidence="3" key="1">
    <citation type="submission" date="2017-04" db="EMBL/GenBank/DDBJ databases">
        <title>Function of individual gut microbiota members based on whole genome sequencing of pure cultures obtained from chicken caecum.</title>
        <authorList>
            <person name="Medvecky M."/>
            <person name="Cejkova D."/>
            <person name="Polansky O."/>
            <person name="Karasova D."/>
            <person name="Kubasova T."/>
            <person name="Cizek A."/>
            <person name="Rychlik I."/>
        </authorList>
    </citation>
    <scope>NUCLEOTIDE SEQUENCE [LARGE SCALE GENOMIC DNA]</scope>
    <source>
        <strain evidence="3">An70</strain>
    </source>
</reference>
<dbReference type="STRING" id="1118060.GCA_000311845_00778"/>
<evidence type="ECO:0000313" key="3">
    <source>
        <dbReference type="Proteomes" id="UP000196560"/>
    </source>
</evidence>
<accession>A0A1Y3UDP8</accession>
<feature type="transmembrane region" description="Helical" evidence="1">
    <location>
        <begin position="198"/>
        <end position="218"/>
    </location>
</feature>
<keyword evidence="1" id="KW-0812">Transmembrane</keyword>
<feature type="transmembrane region" description="Helical" evidence="1">
    <location>
        <begin position="248"/>
        <end position="269"/>
    </location>
</feature>
<proteinExistence type="predicted"/>
<comment type="caution">
    <text evidence="2">The sequence shown here is derived from an EMBL/GenBank/DDBJ whole genome shotgun (WGS) entry which is preliminary data.</text>
</comment>
<evidence type="ECO:0000313" key="2">
    <source>
        <dbReference type="EMBL" id="OUN43480.1"/>
    </source>
</evidence>
<evidence type="ECO:0000256" key="1">
    <source>
        <dbReference type="SAM" id="Phobius"/>
    </source>
</evidence>
<keyword evidence="3" id="KW-1185">Reference proteome</keyword>
<feature type="transmembrane region" description="Helical" evidence="1">
    <location>
        <begin position="12"/>
        <end position="30"/>
    </location>
</feature>
<sequence length="279" mass="29322">MRTRLSSTGLGIALPHPAVLIAAVAVVILFDLPSAFSTMLGYSVLSDREFWLRDLPPLLAMPYALTNSYVLVLGIPISLCLRMAERLPLAFLPVMTCHGCSPHRVVRDLLREAVLHSLLFWLATTGIVAIAMHICCTGSYDPSYLDTLAQAGADLSPLPHAVLISLVLCAETLIEALGLALVVAGIRIISANGAAPIVVLLAMVLARDVVAPLALTFAPTSLQESAMSIIGLLEPDSYNELSATLSHAAAFSLVCLTAGGALAVACLCAPRACTKGGRW</sequence>
<dbReference type="EMBL" id="NFHO01000004">
    <property type="protein sequence ID" value="OUN43480.1"/>
    <property type="molecule type" value="Genomic_DNA"/>
</dbReference>